<dbReference type="AlphaFoldDB" id="A0AAJ0HR83"/>
<evidence type="ECO:0000313" key="1">
    <source>
        <dbReference type="EMBL" id="KAK3359984.1"/>
    </source>
</evidence>
<keyword evidence="2" id="KW-1185">Reference proteome</keyword>
<reference evidence="1" key="2">
    <citation type="submission" date="2023-06" db="EMBL/GenBank/DDBJ databases">
        <authorList>
            <consortium name="Lawrence Berkeley National Laboratory"/>
            <person name="Haridas S."/>
            <person name="Hensen N."/>
            <person name="Bonometti L."/>
            <person name="Westerberg I."/>
            <person name="Brannstrom I.O."/>
            <person name="Guillou S."/>
            <person name="Cros-Aarteil S."/>
            <person name="Calhoun S."/>
            <person name="Kuo A."/>
            <person name="Mondo S."/>
            <person name="Pangilinan J."/>
            <person name="Riley R."/>
            <person name="Labutti K."/>
            <person name="Andreopoulos B."/>
            <person name="Lipzen A."/>
            <person name="Chen C."/>
            <person name="Yanf M."/>
            <person name="Daum C."/>
            <person name="Ng V."/>
            <person name="Clum A."/>
            <person name="Steindorff A."/>
            <person name="Ohm R."/>
            <person name="Martin F."/>
            <person name="Silar P."/>
            <person name="Natvig D."/>
            <person name="Lalanne C."/>
            <person name="Gautier V."/>
            <person name="Ament-Velasquez S.L."/>
            <person name="Kruys A."/>
            <person name="Hutchinson M.I."/>
            <person name="Powell A.J."/>
            <person name="Barry K."/>
            <person name="Miller A.N."/>
            <person name="Grigoriev I.V."/>
            <person name="Debuchy R."/>
            <person name="Gladieux P."/>
            <person name="Thoren M.H."/>
            <person name="Johannesson H."/>
        </authorList>
    </citation>
    <scope>NUCLEOTIDE SEQUENCE</scope>
    <source>
        <strain evidence="1">CBS 955.72</strain>
    </source>
</reference>
<accession>A0AAJ0HR83</accession>
<dbReference type="EMBL" id="JAUIQD010000002">
    <property type="protein sequence ID" value="KAK3359984.1"/>
    <property type="molecule type" value="Genomic_DNA"/>
</dbReference>
<organism evidence="1 2">
    <name type="scientific">Lasiosphaeria hispida</name>
    <dbReference type="NCBI Taxonomy" id="260671"/>
    <lineage>
        <taxon>Eukaryota</taxon>
        <taxon>Fungi</taxon>
        <taxon>Dikarya</taxon>
        <taxon>Ascomycota</taxon>
        <taxon>Pezizomycotina</taxon>
        <taxon>Sordariomycetes</taxon>
        <taxon>Sordariomycetidae</taxon>
        <taxon>Sordariales</taxon>
        <taxon>Lasiosphaeriaceae</taxon>
        <taxon>Lasiosphaeria</taxon>
    </lineage>
</organism>
<sequence>MKSKQNDDPHPPTVRFTNVQDLFNVIDCTTRDFLTVTHKKRRRKFRFRRFDHILLEKWEEGISHPQGAMTRKRAAAMLQQNGVLEPMKRQSITSTRNETTNPVSYNVTRGY</sequence>
<reference evidence="1" key="1">
    <citation type="journal article" date="2023" name="Mol. Phylogenet. Evol.">
        <title>Genome-scale phylogeny and comparative genomics of the fungal order Sordariales.</title>
        <authorList>
            <person name="Hensen N."/>
            <person name="Bonometti L."/>
            <person name="Westerberg I."/>
            <person name="Brannstrom I.O."/>
            <person name="Guillou S."/>
            <person name="Cros-Aarteil S."/>
            <person name="Calhoun S."/>
            <person name="Haridas S."/>
            <person name="Kuo A."/>
            <person name="Mondo S."/>
            <person name="Pangilinan J."/>
            <person name="Riley R."/>
            <person name="LaButti K."/>
            <person name="Andreopoulos B."/>
            <person name="Lipzen A."/>
            <person name="Chen C."/>
            <person name="Yan M."/>
            <person name="Daum C."/>
            <person name="Ng V."/>
            <person name="Clum A."/>
            <person name="Steindorff A."/>
            <person name="Ohm R.A."/>
            <person name="Martin F."/>
            <person name="Silar P."/>
            <person name="Natvig D.O."/>
            <person name="Lalanne C."/>
            <person name="Gautier V."/>
            <person name="Ament-Velasquez S.L."/>
            <person name="Kruys A."/>
            <person name="Hutchinson M.I."/>
            <person name="Powell A.J."/>
            <person name="Barry K."/>
            <person name="Miller A.N."/>
            <person name="Grigoriev I.V."/>
            <person name="Debuchy R."/>
            <person name="Gladieux P."/>
            <person name="Hiltunen Thoren M."/>
            <person name="Johannesson H."/>
        </authorList>
    </citation>
    <scope>NUCLEOTIDE SEQUENCE</scope>
    <source>
        <strain evidence="1">CBS 955.72</strain>
    </source>
</reference>
<proteinExistence type="predicted"/>
<comment type="caution">
    <text evidence="1">The sequence shown here is derived from an EMBL/GenBank/DDBJ whole genome shotgun (WGS) entry which is preliminary data.</text>
</comment>
<protein>
    <submittedName>
        <fullName evidence="1">Uncharacterized protein</fullName>
    </submittedName>
</protein>
<evidence type="ECO:0000313" key="2">
    <source>
        <dbReference type="Proteomes" id="UP001275084"/>
    </source>
</evidence>
<name>A0AAJ0HR83_9PEZI</name>
<gene>
    <name evidence="1" type="ORF">B0T25DRAFT_116559</name>
</gene>
<dbReference type="Proteomes" id="UP001275084">
    <property type="component" value="Unassembled WGS sequence"/>
</dbReference>